<evidence type="ECO:0000256" key="4">
    <source>
        <dbReference type="ARBA" id="ARBA00022454"/>
    </source>
</evidence>
<dbReference type="Pfam" id="PF05859">
    <property type="entry name" value="Mis12"/>
    <property type="match status" value="1"/>
</dbReference>
<evidence type="ECO:0000256" key="6">
    <source>
        <dbReference type="ARBA" id="ARBA00022776"/>
    </source>
</evidence>
<evidence type="ECO:0000256" key="8">
    <source>
        <dbReference type="ARBA" id="ARBA00023054"/>
    </source>
</evidence>
<comment type="subcellular location">
    <subcellularLocation>
        <location evidence="1">Chromosome</location>
        <location evidence="1">Centromere</location>
        <location evidence="1">Kinetochore</location>
    </subcellularLocation>
</comment>
<dbReference type="Proteomes" id="UP001445076">
    <property type="component" value="Unassembled WGS sequence"/>
</dbReference>
<evidence type="ECO:0000256" key="10">
    <source>
        <dbReference type="ARBA" id="ARBA00023328"/>
    </source>
</evidence>
<evidence type="ECO:0000256" key="3">
    <source>
        <dbReference type="ARBA" id="ARBA00013793"/>
    </source>
</evidence>
<keyword evidence="5" id="KW-0132">Cell division</keyword>
<accession>A0AAW0YEY7</accession>
<dbReference type="GO" id="GO:0000070">
    <property type="term" value="P:mitotic sister chromatid segregation"/>
    <property type="evidence" value="ECO:0007669"/>
    <property type="project" value="TreeGrafter"/>
</dbReference>
<evidence type="ECO:0000256" key="5">
    <source>
        <dbReference type="ARBA" id="ARBA00022618"/>
    </source>
</evidence>
<dbReference type="GO" id="GO:0005634">
    <property type="term" value="C:nucleus"/>
    <property type="evidence" value="ECO:0007669"/>
    <property type="project" value="InterPro"/>
</dbReference>
<reference evidence="11 12" key="1">
    <citation type="journal article" date="2024" name="BMC Genomics">
        <title>Genome assembly of redclaw crayfish (Cherax quadricarinatus) provides insights into its immune adaptation and hypoxia tolerance.</title>
        <authorList>
            <person name="Liu Z."/>
            <person name="Zheng J."/>
            <person name="Li H."/>
            <person name="Fang K."/>
            <person name="Wang S."/>
            <person name="He J."/>
            <person name="Zhou D."/>
            <person name="Weng S."/>
            <person name="Chi M."/>
            <person name="Gu Z."/>
            <person name="He J."/>
            <person name="Li F."/>
            <person name="Wang M."/>
        </authorList>
    </citation>
    <scope>NUCLEOTIDE SEQUENCE [LARGE SCALE GENOMIC DNA]</scope>
    <source>
        <strain evidence="11">ZL_2023a</strain>
    </source>
</reference>
<protein>
    <recommendedName>
        <fullName evidence="3">Protein MIS12 homolog</fullName>
    </recommendedName>
</protein>
<keyword evidence="7" id="KW-0995">Kinetochore</keyword>
<dbReference type="GO" id="GO:0051382">
    <property type="term" value="P:kinetochore assembly"/>
    <property type="evidence" value="ECO:0007669"/>
    <property type="project" value="TreeGrafter"/>
</dbReference>
<keyword evidence="6" id="KW-0498">Mitosis</keyword>
<comment type="caution">
    <text evidence="11">The sequence shown here is derived from an EMBL/GenBank/DDBJ whole genome shotgun (WGS) entry which is preliminary data.</text>
</comment>
<sequence>MASTSYLPDEQYETQFYGFSPSMFLEGVKGLVLDRLCEAMDQLEMRFSQFPEEILPSEGVNILRQHTDNTFTKTFQKFESHVLESVMKVPPHIILPTDIEQATPSSVSNINNIKADIEKLKVQLKNEKYMQAKFNEELQDISLVLKQQQKVLSDTLNGPRISNIEEAKEKLIFIKNAEPEIQITAEKVERVKELLKVDVQSSAEILQMEILKLK</sequence>
<dbReference type="AlphaFoldDB" id="A0AAW0YEY7"/>
<keyword evidence="12" id="KW-1185">Reference proteome</keyword>
<keyword evidence="10" id="KW-0137">Centromere</keyword>
<dbReference type="EMBL" id="JARKIK010000001">
    <property type="protein sequence ID" value="KAK8753922.1"/>
    <property type="molecule type" value="Genomic_DNA"/>
</dbReference>
<dbReference type="EMBL" id="JARKIK010000001">
    <property type="protein sequence ID" value="KAK8753921.1"/>
    <property type="molecule type" value="Genomic_DNA"/>
</dbReference>
<dbReference type="PANTHER" id="PTHR14527:SF2">
    <property type="entry name" value="PROTEIN MIS12 HOMOLOG"/>
    <property type="match status" value="1"/>
</dbReference>
<dbReference type="EMBL" id="JARKIK010000001">
    <property type="protein sequence ID" value="KAK8753920.1"/>
    <property type="molecule type" value="Genomic_DNA"/>
</dbReference>
<evidence type="ECO:0000256" key="1">
    <source>
        <dbReference type="ARBA" id="ARBA00004629"/>
    </source>
</evidence>
<dbReference type="PANTHER" id="PTHR14527">
    <property type="entry name" value="PROTEIN MIS12 HOMOLOG"/>
    <property type="match status" value="1"/>
</dbReference>
<evidence type="ECO:0000256" key="2">
    <source>
        <dbReference type="ARBA" id="ARBA00008643"/>
    </source>
</evidence>
<evidence type="ECO:0000256" key="9">
    <source>
        <dbReference type="ARBA" id="ARBA00023306"/>
    </source>
</evidence>
<dbReference type="GO" id="GO:0051301">
    <property type="term" value="P:cell division"/>
    <property type="evidence" value="ECO:0007669"/>
    <property type="project" value="UniProtKB-KW"/>
</dbReference>
<comment type="similarity">
    <text evidence="2">Belongs to the mis12 family.</text>
</comment>
<evidence type="ECO:0000256" key="7">
    <source>
        <dbReference type="ARBA" id="ARBA00022838"/>
    </source>
</evidence>
<keyword evidence="8" id="KW-0175">Coiled coil</keyword>
<dbReference type="GO" id="GO:0000444">
    <property type="term" value="C:MIS12/MIND type complex"/>
    <property type="evidence" value="ECO:0007669"/>
    <property type="project" value="TreeGrafter"/>
</dbReference>
<name>A0AAW0YEY7_CHEQU</name>
<reference evidence="11" key="2">
    <citation type="submission" date="2024-01" db="EMBL/GenBank/DDBJ databases">
        <authorList>
            <person name="He J."/>
            <person name="Wang M."/>
            <person name="Zheng J."/>
            <person name="Liu Z."/>
        </authorList>
    </citation>
    <scope>NUCLEOTIDE SEQUENCE</scope>
    <source>
        <strain evidence="11">ZL_2023a</strain>
        <tissue evidence="11">Muscle</tissue>
    </source>
</reference>
<proteinExistence type="inferred from homology"/>
<gene>
    <name evidence="11" type="ORF">OTU49_002194</name>
</gene>
<organism evidence="11 12">
    <name type="scientific">Cherax quadricarinatus</name>
    <name type="common">Australian red claw crayfish</name>
    <dbReference type="NCBI Taxonomy" id="27406"/>
    <lineage>
        <taxon>Eukaryota</taxon>
        <taxon>Metazoa</taxon>
        <taxon>Ecdysozoa</taxon>
        <taxon>Arthropoda</taxon>
        <taxon>Crustacea</taxon>
        <taxon>Multicrustacea</taxon>
        <taxon>Malacostraca</taxon>
        <taxon>Eumalacostraca</taxon>
        <taxon>Eucarida</taxon>
        <taxon>Decapoda</taxon>
        <taxon>Pleocyemata</taxon>
        <taxon>Astacidea</taxon>
        <taxon>Parastacoidea</taxon>
        <taxon>Parastacidae</taxon>
        <taxon>Cherax</taxon>
    </lineage>
</organism>
<keyword evidence="4" id="KW-0158">Chromosome</keyword>
<dbReference type="InterPro" id="IPR008685">
    <property type="entry name" value="Centromere_Mis12"/>
</dbReference>
<keyword evidence="9" id="KW-0131">Cell cycle</keyword>
<evidence type="ECO:0000313" key="11">
    <source>
        <dbReference type="EMBL" id="KAK8753920.1"/>
    </source>
</evidence>
<evidence type="ECO:0000313" key="12">
    <source>
        <dbReference type="Proteomes" id="UP001445076"/>
    </source>
</evidence>